<name>A0ACC7NN80_9BURK</name>
<protein>
    <submittedName>
        <fullName evidence="1">Uncharacterized protein</fullName>
    </submittedName>
</protein>
<accession>A0ACC7NN80</accession>
<evidence type="ECO:0000313" key="1">
    <source>
        <dbReference type="EMBL" id="MFM0108907.1"/>
    </source>
</evidence>
<comment type="caution">
    <text evidence="1">The sequence shown here is derived from an EMBL/GenBank/DDBJ whole genome shotgun (WGS) entry which is preliminary data.</text>
</comment>
<evidence type="ECO:0000313" key="2">
    <source>
        <dbReference type="Proteomes" id="UP001629235"/>
    </source>
</evidence>
<organism evidence="1 2">
    <name type="scientific">Paraburkholderia rhynchosiae</name>
    <dbReference type="NCBI Taxonomy" id="487049"/>
    <lineage>
        <taxon>Bacteria</taxon>
        <taxon>Pseudomonadati</taxon>
        <taxon>Pseudomonadota</taxon>
        <taxon>Betaproteobacteria</taxon>
        <taxon>Burkholderiales</taxon>
        <taxon>Burkholderiaceae</taxon>
        <taxon>Paraburkholderia</taxon>
    </lineage>
</organism>
<proteinExistence type="predicted"/>
<gene>
    <name evidence="1" type="ORF">PQR01_37355</name>
</gene>
<reference evidence="1 2" key="1">
    <citation type="journal article" date="2024" name="Chem. Sci.">
        <title>Discovery of megapolipeptins by genome mining of a Burkholderiales bacteria collection.</title>
        <authorList>
            <person name="Paulo B.S."/>
            <person name="Recchia M.J.J."/>
            <person name="Lee S."/>
            <person name="Fergusson C.H."/>
            <person name="Romanowski S.B."/>
            <person name="Hernandez A."/>
            <person name="Krull N."/>
            <person name="Liu D.Y."/>
            <person name="Cavanagh H."/>
            <person name="Bos A."/>
            <person name="Gray C.A."/>
            <person name="Murphy B.T."/>
            <person name="Linington R.G."/>
            <person name="Eustaquio A.S."/>
        </authorList>
    </citation>
    <scope>NUCLEOTIDE SEQUENCE [LARGE SCALE GENOMIC DNA]</scope>
    <source>
        <strain evidence="1 2">RL18-126-BIB-B</strain>
    </source>
</reference>
<sequence>MLATQRREAVHWSYSNDRDAVHPSLFLANVGLALLQWIMADSGELRNLAAPMWKKLFESVLQFATHWSLADDKWRSILEGLLARYPNAFRAAGGGADVGALWPYLDALGGDDLLFTVAVVHVLLNGGHLDSLTRRDCSDPDVVQRIQAFLDWDASFGGRSVGPQVLSAWRNAVKSMS</sequence>
<dbReference type="EMBL" id="JAQQDW010000148">
    <property type="protein sequence ID" value="MFM0108907.1"/>
    <property type="molecule type" value="Genomic_DNA"/>
</dbReference>
<keyword evidence="2" id="KW-1185">Reference proteome</keyword>
<dbReference type="Proteomes" id="UP001629235">
    <property type="component" value="Unassembled WGS sequence"/>
</dbReference>